<name>A0ABY4YVV3_9MICO</name>
<dbReference type="RefSeq" id="WP_252593985.1">
    <property type="nucleotide sequence ID" value="NZ_CP099489.1"/>
</dbReference>
<keyword evidence="1" id="KW-0238">DNA-binding</keyword>
<accession>A0ABY4YVV3</accession>
<evidence type="ECO:0000313" key="1">
    <source>
        <dbReference type="EMBL" id="USQ80610.1"/>
    </source>
</evidence>
<proteinExistence type="predicted"/>
<evidence type="ECO:0000313" key="2">
    <source>
        <dbReference type="Proteomes" id="UP001056455"/>
    </source>
</evidence>
<reference evidence="1" key="1">
    <citation type="submission" date="2022-06" db="EMBL/GenBank/DDBJ databases">
        <title>Ornithinimicrobium HY1793.</title>
        <authorList>
            <person name="Huang Y."/>
        </authorList>
    </citation>
    <scope>NUCLEOTIDE SEQUENCE</scope>
    <source>
        <strain evidence="1">HY1793</strain>
    </source>
</reference>
<keyword evidence="2" id="KW-1185">Reference proteome</keyword>
<dbReference type="PANTHER" id="PTHR38479:SF2">
    <property type="entry name" value="WINGED HELIX DNA-BINDING DOMAIN-CONTAINING PROTEIN"/>
    <property type="match status" value="1"/>
</dbReference>
<dbReference type="Pfam" id="PF06224">
    <property type="entry name" value="AlkZ-like"/>
    <property type="match status" value="1"/>
</dbReference>
<dbReference type="PANTHER" id="PTHR38479">
    <property type="entry name" value="LMO0824 PROTEIN"/>
    <property type="match status" value="1"/>
</dbReference>
<sequence length="359" mass="39140">MPTDTDIARWRLRSQGLVAPGAGDATGVVSSLLAVQAENPAQSAWAVATRTSTPDPSDLAAALADGRVLRTHVLRPTWHYVCAEDLSWLLELTAPRVRRITRQQLSGTHGLDQRTVDQLTDVVLTALADELTRTQLADLLSAAGHELSSHALMILLSDLELQGLVCSGAPVEGVHTYARLTDRVQTPRRLARDEALAEIALRYVRGHGPVTERDLAYWATLTLTDVRAGLSAVAHRLATFEHDGRTFWHVPGEEPPAGPQRPAAHLLQLLDETYRGYQDSRMVLDAAGVVPQGREAMIGMALVDGQLVAAMKRTLTDTRVTFELRPHASWTPDHLADVEDAAARCAAFLERQPEVRLVG</sequence>
<dbReference type="Proteomes" id="UP001056455">
    <property type="component" value="Chromosome"/>
</dbReference>
<dbReference type="GO" id="GO:0003677">
    <property type="term" value="F:DNA binding"/>
    <property type="evidence" value="ECO:0007669"/>
    <property type="project" value="UniProtKB-KW"/>
</dbReference>
<organism evidence="1 2">
    <name type="scientific">Ornithinimicrobium faecis</name>
    <dbReference type="NCBI Taxonomy" id="2934158"/>
    <lineage>
        <taxon>Bacteria</taxon>
        <taxon>Bacillati</taxon>
        <taxon>Actinomycetota</taxon>
        <taxon>Actinomycetes</taxon>
        <taxon>Micrococcales</taxon>
        <taxon>Ornithinimicrobiaceae</taxon>
        <taxon>Ornithinimicrobium</taxon>
    </lineage>
</organism>
<protein>
    <submittedName>
        <fullName evidence="1">Winged helix DNA-binding domain-containing protein</fullName>
    </submittedName>
</protein>
<gene>
    <name evidence="1" type="ORF">NF556_02800</name>
</gene>
<dbReference type="InterPro" id="IPR009351">
    <property type="entry name" value="AlkZ-like"/>
</dbReference>
<dbReference type="EMBL" id="CP099489">
    <property type="protein sequence ID" value="USQ80610.1"/>
    <property type="molecule type" value="Genomic_DNA"/>
</dbReference>